<evidence type="ECO:0000313" key="3">
    <source>
        <dbReference type="Proteomes" id="UP001596390"/>
    </source>
</evidence>
<organism evidence="2 3">
    <name type="scientific">Halorubrum yunnanense</name>
    <dbReference type="NCBI Taxonomy" id="1526162"/>
    <lineage>
        <taxon>Archaea</taxon>
        <taxon>Methanobacteriati</taxon>
        <taxon>Methanobacteriota</taxon>
        <taxon>Stenosarchaea group</taxon>
        <taxon>Halobacteria</taxon>
        <taxon>Halobacteriales</taxon>
        <taxon>Haloferacaceae</taxon>
        <taxon>Halorubrum</taxon>
    </lineage>
</organism>
<keyword evidence="1" id="KW-0233">DNA recombination</keyword>
<dbReference type="Proteomes" id="UP001596390">
    <property type="component" value="Unassembled WGS sequence"/>
</dbReference>
<keyword evidence="3" id="KW-1185">Reference proteome</keyword>
<dbReference type="EMBL" id="JBHSZZ010000006">
    <property type="protein sequence ID" value="MFC7185615.1"/>
    <property type="molecule type" value="Genomic_DNA"/>
</dbReference>
<dbReference type="AlphaFoldDB" id="A0ABD5Y8C9"/>
<reference evidence="2 3" key="1">
    <citation type="journal article" date="2019" name="Int. J. Syst. Evol. Microbiol.">
        <title>The Global Catalogue of Microorganisms (GCM) 10K type strain sequencing project: providing services to taxonomists for standard genome sequencing and annotation.</title>
        <authorList>
            <consortium name="The Broad Institute Genomics Platform"/>
            <consortium name="The Broad Institute Genome Sequencing Center for Infectious Disease"/>
            <person name="Wu L."/>
            <person name="Ma J."/>
        </authorList>
    </citation>
    <scope>NUCLEOTIDE SEQUENCE [LARGE SCALE GENOMIC DNA]</scope>
    <source>
        <strain evidence="2 3">Q85</strain>
    </source>
</reference>
<sequence>MLNTLQDETGIEKPLNPHSLRHNFVTICKRDYDMDNDTIKWLIGHTKDSRVMETTYSHLSDMDFREKAEQKAGLIDETSRSTLTPKQCSCGEKVAPTAKACPNCGMLFSPDARAVKEETEQQVKDTYKEAGRPATFKPLTTLTTWMNYLRTPP</sequence>
<dbReference type="Gene3D" id="1.10.443.10">
    <property type="entry name" value="Intergrase catalytic core"/>
    <property type="match status" value="1"/>
</dbReference>
<name>A0ABD5Y8C9_9EURY</name>
<dbReference type="InterPro" id="IPR013762">
    <property type="entry name" value="Integrase-like_cat_sf"/>
</dbReference>
<dbReference type="InterPro" id="IPR011010">
    <property type="entry name" value="DNA_brk_join_enz"/>
</dbReference>
<proteinExistence type="predicted"/>
<comment type="caution">
    <text evidence="2">The sequence shown here is derived from an EMBL/GenBank/DDBJ whole genome shotgun (WGS) entry which is preliminary data.</text>
</comment>
<dbReference type="RefSeq" id="WP_267662597.1">
    <property type="nucleotide sequence ID" value="NZ_JAODIX010000006.1"/>
</dbReference>
<evidence type="ECO:0000313" key="2">
    <source>
        <dbReference type="EMBL" id="MFC7185615.1"/>
    </source>
</evidence>
<evidence type="ECO:0008006" key="4">
    <source>
        <dbReference type="Google" id="ProtNLM"/>
    </source>
</evidence>
<evidence type="ECO:0000256" key="1">
    <source>
        <dbReference type="ARBA" id="ARBA00023172"/>
    </source>
</evidence>
<dbReference type="SUPFAM" id="SSF56349">
    <property type="entry name" value="DNA breaking-rejoining enzymes"/>
    <property type="match status" value="1"/>
</dbReference>
<gene>
    <name evidence="2" type="ORF">ACFQMK_01620</name>
</gene>
<dbReference type="GO" id="GO:0006310">
    <property type="term" value="P:DNA recombination"/>
    <property type="evidence" value="ECO:0007669"/>
    <property type="project" value="UniProtKB-KW"/>
</dbReference>
<accession>A0ABD5Y8C9</accession>
<protein>
    <recommendedName>
        <fullName evidence="4">Tyr recombinase domain-containing protein</fullName>
    </recommendedName>
</protein>